<name>A0A226EDX7_FOLCA</name>
<dbReference type="AlphaFoldDB" id="A0A226EDX7"/>
<gene>
    <name evidence="7" type="ORF">Fcan01_11166</name>
</gene>
<feature type="domain" description="Thiolase N-terminal" evidence="5">
    <location>
        <begin position="8"/>
        <end position="267"/>
    </location>
</feature>
<dbReference type="Gene3D" id="3.40.47.10">
    <property type="match status" value="2"/>
</dbReference>
<dbReference type="InterPro" id="IPR002155">
    <property type="entry name" value="Thiolase"/>
</dbReference>
<protein>
    <submittedName>
        <fullName evidence="7">3-ketoacyl-CoA thiolase, mitochondrial</fullName>
    </submittedName>
</protein>
<evidence type="ECO:0000256" key="4">
    <source>
        <dbReference type="RuleBase" id="RU003557"/>
    </source>
</evidence>
<dbReference type="Pfam" id="PF00108">
    <property type="entry name" value="Thiolase_N"/>
    <property type="match status" value="1"/>
</dbReference>
<keyword evidence="2 4" id="KW-0808">Transferase</keyword>
<sequence>MASITKGIFIVAAKRTPFGAFGGKLYGKTTVDLAEVAAKAALTAGKVDPKMVDSVVVGNVFSSTSQDGPFISRHLLLRCCVPLDRPALNVNRMCGSGFQAIVNGAHDMVGDSKVVLTAGSECMSGAPFYMRNIRFGTRLGVDYKVEDPLLSAGFDLYCNTNMGGTAENLAEKYGISRQDADEYSFRSQQRWKSANDQGFFEKEMAPVMIKVKGGEETAMVMDEHPRPSTTLEAMSKLPAVFKKNGTVTAGTASGVNDGAGAVIIASEAALTEYKLTPLARLVGYGIAGVEPHIMGIGPVPAIQKLLKICGKSLADMDLVEINEAFAPQTLACQKELGIDPAKLNVNGGAVAVGHPVGAS</sequence>
<dbReference type="CDD" id="cd00751">
    <property type="entry name" value="thiolase"/>
    <property type="match status" value="1"/>
</dbReference>
<keyword evidence="3 4" id="KW-0012">Acyltransferase</keyword>
<dbReference type="Proteomes" id="UP000198287">
    <property type="component" value="Unassembled WGS sequence"/>
</dbReference>
<evidence type="ECO:0000313" key="7">
    <source>
        <dbReference type="EMBL" id="OXA54876.1"/>
    </source>
</evidence>
<evidence type="ECO:0000259" key="6">
    <source>
        <dbReference type="Pfam" id="PF02803"/>
    </source>
</evidence>
<keyword evidence="8" id="KW-1185">Reference proteome</keyword>
<organism evidence="7 8">
    <name type="scientific">Folsomia candida</name>
    <name type="common">Springtail</name>
    <dbReference type="NCBI Taxonomy" id="158441"/>
    <lineage>
        <taxon>Eukaryota</taxon>
        <taxon>Metazoa</taxon>
        <taxon>Ecdysozoa</taxon>
        <taxon>Arthropoda</taxon>
        <taxon>Hexapoda</taxon>
        <taxon>Collembola</taxon>
        <taxon>Entomobryomorpha</taxon>
        <taxon>Isotomoidea</taxon>
        <taxon>Isotomidae</taxon>
        <taxon>Proisotominae</taxon>
        <taxon>Folsomia</taxon>
    </lineage>
</organism>
<dbReference type="GO" id="GO:0005739">
    <property type="term" value="C:mitochondrion"/>
    <property type="evidence" value="ECO:0007669"/>
    <property type="project" value="TreeGrafter"/>
</dbReference>
<dbReference type="NCBIfam" id="TIGR01930">
    <property type="entry name" value="AcCoA-C-Actrans"/>
    <property type="match status" value="1"/>
</dbReference>
<comment type="caution">
    <text evidence="7">The sequence shown here is derived from an EMBL/GenBank/DDBJ whole genome shotgun (WGS) entry which is preliminary data.</text>
</comment>
<evidence type="ECO:0000256" key="1">
    <source>
        <dbReference type="ARBA" id="ARBA00010982"/>
    </source>
</evidence>
<dbReference type="OrthoDB" id="5404651at2759"/>
<dbReference type="GO" id="GO:0006635">
    <property type="term" value="P:fatty acid beta-oxidation"/>
    <property type="evidence" value="ECO:0007669"/>
    <property type="project" value="TreeGrafter"/>
</dbReference>
<reference evidence="7 8" key="1">
    <citation type="submission" date="2015-12" db="EMBL/GenBank/DDBJ databases">
        <title>The genome of Folsomia candida.</title>
        <authorList>
            <person name="Faddeeva A."/>
            <person name="Derks M.F."/>
            <person name="Anvar Y."/>
            <person name="Smit S."/>
            <person name="Van Straalen N."/>
            <person name="Roelofs D."/>
        </authorList>
    </citation>
    <scope>NUCLEOTIDE SEQUENCE [LARGE SCALE GENOMIC DNA]</scope>
    <source>
        <strain evidence="7 8">VU population</strain>
        <tissue evidence="7">Whole body</tissue>
    </source>
</reference>
<proteinExistence type="inferred from homology"/>
<dbReference type="InterPro" id="IPR016039">
    <property type="entry name" value="Thiolase-like"/>
</dbReference>
<evidence type="ECO:0000259" key="5">
    <source>
        <dbReference type="Pfam" id="PF00108"/>
    </source>
</evidence>
<dbReference type="EMBL" id="LNIX01000005">
    <property type="protein sequence ID" value="OXA54876.1"/>
    <property type="molecule type" value="Genomic_DNA"/>
</dbReference>
<dbReference type="InterPro" id="IPR020615">
    <property type="entry name" value="Thiolase_acyl_enz_int_AS"/>
</dbReference>
<dbReference type="PROSITE" id="PS00098">
    <property type="entry name" value="THIOLASE_1"/>
    <property type="match status" value="1"/>
</dbReference>
<dbReference type="InterPro" id="IPR020616">
    <property type="entry name" value="Thiolase_N"/>
</dbReference>
<dbReference type="OMA" id="RWCASSM"/>
<evidence type="ECO:0000256" key="2">
    <source>
        <dbReference type="ARBA" id="ARBA00022679"/>
    </source>
</evidence>
<dbReference type="GO" id="GO:0003985">
    <property type="term" value="F:acetyl-CoA C-acetyltransferase activity"/>
    <property type="evidence" value="ECO:0007669"/>
    <property type="project" value="TreeGrafter"/>
</dbReference>
<dbReference type="InterPro" id="IPR020617">
    <property type="entry name" value="Thiolase_C"/>
</dbReference>
<evidence type="ECO:0000313" key="8">
    <source>
        <dbReference type="Proteomes" id="UP000198287"/>
    </source>
</evidence>
<accession>A0A226EDX7</accession>
<feature type="domain" description="Thiolase C-terminal" evidence="6">
    <location>
        <begin position="275"/>
        <end position="359"/>
    </location>
</feature>
<comment type="similarity">
    <text evidence="1 4">Belongs to the thiolase-like superfamily. Thiolase family.</text>
</comment>
<dbReference type="STRING" id="158441.A0A226EDX7"/>
<evidence type="ECO:0000256" key="3">
    <source>
        <dbReference type="ARBA" id="ARBA00023315"/>
    </source>
</evidence>
<dbReference type="PIRSF" id="PIRSF000429">
    <property type="entry name" value="Ac-CoA_Ac_transf"/>
    <property type="match status" value="1"/>
</dbReference>
<dbReference type="PANTHER" id="PTHR18919">
    <property type="entry name" value="ACETYL-COA C-ACYLTRANSFERASE"/>
    <property type="match status" value="1"/>
</dbReference>
<dbReference type="SUPFAM" id="SSF53901">
    <property type="entry name" value="Thiolase-like"/>
    <property type="match status" value="2"/>
</dbReference>
<dbReference type="PANTHER" id="PTHR18919:SF107">
    <property type="entry name" value="ACETYL-COA ACETYLTRANSFERASE, CYTOSOLIC"/>
    <property type="match status" value="1"/>
</dbReference>
<dbReference type="Pfam" id="PF02803">
    <property type="entry name" value="Thiolase_C"/>
    <property type="match status" value="1"/>
</dbReference>